<accession>W2TKF1</accession>
<dbReference type="KEGG" id="nai:NECAME_08154"/>
<dbReference type="OrthoDB" id="3237269at2759"/>
<evidence type="ECO:0000313" key="2">
    <source>
        <dbReference type="EMBL" id="ETN82104.1"/>
    </source>
</evidence>
<proteinExistence type="predicted"/>
<dbReference type="Proteomes" id="UP000053676">
    <property type="component" value="Unassembled WGS sequence"/>
</dbReference>
<feature type="chain" id="PRO_5004825557" evidence="1">
    <location>
        <begin position="18"/>
        <end position="81"/>
    </location>
</feature>
<gene>
    <name evidence="2" type="ORF">NECAME_08154</name>
</gene>
<organism evidence="2 3">
    <name type="scientific">Necator americanus</name>
    <name type="common">Human hookworm</name>
    <dbReference type="NCBI Taxonomy" id="51031"/>
    <lineage>
        <taxon>Eukaryota</taxon>
        <taxon>Metazoa</taxon>
        <taxon>Ecdysozoa</taxon>
        <taxon>Nematoda</taxon>
        <taxon>Chromadorea</taxon>
        <taxon>Rhabditida</taxon>
        <taxon>Rhabditina</taxon>
        <taxon>Rhabditomorpha</taxon>
        <taxon>Strongyloidea</taxon>
        <taxon>Ancylostomatidae</taxon>
        <taxon>Bunostominae</taxon>
        <taxon>Necator</taxon>
    </lineage>
</organism>
<keyword evidence="3" id="KW-1185">Reference proteome</keyword>
<dbReference type="STRING" id="51031.W2TKF1"/>
<protein>
    <submittedName>
        <fullName evidence="2">Uncharacterized protein</fullName>
    </submittedName>
</protein>
<sequence length="81" mass="9177">MSWLRLASLVLVAGSLAVKRQDFKTCEQSSFCKRHRAISENTGYEVDPHSLKHAGSRLDATLQNAENKLSLRIYGLKVRQF</sequence>
<keyword evidence="1" id="KW-0732">Signal</keyword>
<dbReference type="EMBL" id="KI658566">
    <property type="protein sequence ID" value="ETN82104.1"/>
    <property type="molecule type" value="Genomic_DNA"/>
</dbReference>
<feature type="signal peptide" evidence="1">
    <location>
        <begin position="1"/>
        <end position="17"/>
    </location>
</feature>
<reference evidence="3" key="1">
    <citation type="journal article" date="2014" name="Nat. Genet.">
        <title>Genome of the human hookworm Necator americanus.</title>
        <authorList>
            <person name="Tang Y.T."/>
            <person name="Gao X."/>
            <person name="Rosa B.A."/>
            <person name="Abubucker S."/>
            <person name="Hallsworth-Pepin K."/>
            <person name="Martin J."/>
            <person name="Tyagi R."/>
            <person name="Heizer E."/>
            <person name="Zhang X."/>
            <person name="Bhonagiri-Palsikar V."/>
            <person name="Minx P."/>
            <person name="Warren W.C."/>
            <person name="Wang Q."/>
            <person name="Zhan B."/>
            <person name="Hotez P.J."/>
            <person name="Sternberg P.W."/>
            <person name="Dougall A."/>
            <person name="Gaze S.T."/>
            <person name="Mulvenna J."/>
            <person name="Sotillo J."/>
            <person name="Ranganathan S."/>
            <person name="Rabelo E.M."/>
            <person name="Wilson R.K."/>
            <person name="Felgner P.L."/>
            <person name="Bethony J."/>
            <person name="Hawdon J.M."/>
            <person name="Gasser R.B."/>
            <person name="Loukas A."/>
            <person name="Mitreva M."/>
        </authorList>
    </citation>
    <scope>NUCLEOTIDE SEQUENCE [LARGE SCALE GENOMIC DNA]</scope>
</reference>
<evidence type="ECO:0000256" key="1">
    <source>
        <dbReference type="SAM" id="SignalP"/>
    </source>
</evidence>
<evidence type="ECO:0000313" key="3">
    <source>
        <dbReference type="Proteomes" id="UP000053676"/>
    </source>
</evidence>
<dbReference type="AlphaFoldDB" id="W2TKF1"/>
<name>W2TKF1_NECAM</name>